<keyword evidence="3" id="KW-1185">Reference proteome</keyword>
<feature type="compositionally biased region" description="Polar residues" evidence="1">
    <location>
        <begin position="345"/>
        <end position="361"/>
    </location>
</feature>
<feature type="compositionally biased region" description="Polar residues" evidence="1">
    <location>
        <begin position="400"/>
        <end position="411"/>
    </location>
</feature>
<name>A0AAV9PFQ1_9PEZI</name>
<evidence type="ECO:0000256" key="1">
    <source>
        <dbReference type="SAM" id="MobiDB-lite"/>
    </source>
</evidence>
<feature type="compositionally biased region" description="Polar residues" evidence="1">
    <location>
        <begin position="369"/>
        <end position="378"/>
    </location>
</feature>
<dbReference type="GeneID" id="89925263"/>
<proteinExistence type="predicted"/>
<dbReference type="AlphaFoldDB" id="A0AAV9PFQ1"/>
<accession>A0AAV9PFQ1</accession>
<dbReference type="RefSeq" id="XP_064661123.1">
    <property type="nucleotide sequence ID" value="XM_064801172.1"/>
</dbReference>
<reference evidence="2 3" key="1">
    <citation type="submission" date="2023-08" db="EMBL/GenBank/DDBJ databases">
        <title>Black Yeasts Isolated from many extreme environments.</title>
        <authorList>
            <person name="Coleine C."/>
            <person name="Stajich J.E."/>
            <person name="Selbmann L."/>
        </authorList>
    </citation>
    <scope>NUCLEOTIDE SEQUENCE [LARGE SCALE GENOMIC DNA]</scope>
    <source>
        <strain evidence="2 3">CCFEE 5935</strain>
    </source>
</reference>
<dbReference type="EMBL" id="JAVRRT010000005">
    <property type="protein sequence ID" value="KAK5172279.1"/>
    <property type="molecule type" value="Genomic_DNA"/>
</dbReference>
<feature type="compositionally biased region" description="Basic residues" evidence="1">
    <location>
        <begin position="333"/>
        <end position="342"/>
    </location>
</feature>
<feature type="region of interest" description="Disordered" evidence="1">
    <location>
        <begin position="330"/>
        <end position="438"/>
    </location>
</feature>
<gene>
    <name evidence="2" type="ORF">LTR77_003917</name>
</gene>
<organism evidence="2 3">
    <name type="scientific">Saxophila tyrrhenica</name>
    <dbReference type="NCBI Taxonomy" id="1690608"/>
    <lineage>
        <taxon>Eukaryota</taxon>
        <taxon>Fungi</taxon>
        <taxon>Dikarya</taxon>
        <taxon>Ascomycota</taxon>
        <taxon>Pezizomycotina</taxon>
        <taxon>Dothideomycetes</taxon>
        <taxon>Dothideomycetidae</taxon>
        <taxon>Mycosphaerellales</taxon>
        <taxon>Extremaceae</taxon>
        <taxon>Saxophila</taxon>
    </lineage>
</organism>
<feature type="compositionally biased region" description="Low complexity" evidence="1">
    <location>
        <begin position="653"/>
        <end position="670"/>
    </location>
</feature>
<feature type="region of interest" description="Disordered" evidence="1">
    <location>
        <begin position="645"/>
        <end position="670"/>
    </location>
</feature>
<comment type="caution">
    <text evidence="2">The sequence shown here is derived from an EMBL/GenBank/DDBJ whole genome shotgun (WGS) entry which is preliminary data.</text>
</comment>
<evidence type="ECO:0000313" key="2">
    <source>
        <dbReference type="EMBL" id="KAK5172279.1"/>
    </source>
</evidence>
<protein>
    <submittedName>
        <fullName evidence="2">Uncharacterized protein</fullName>
    </submittedName>
</protein>
<evidence type="ECO:0000313" key="3">
    <source>
        <dbReference type="Proteomes" id="UP001337655"/>
    </source>
</evidence>
<dbReference type="Proteomes" id="UP001337655">
    <property type="component" value="Unassembled WGS sequence"/>
</dbReference>
<sequence>MSYSNVRNGLSTPGPAWSTVLSTIGAGGRTTTAIEVYTSFSTASSGFGRWQSNHITPTTITPVYALGSPIQKVTVTTIPSDSNAYTITQLTGPTPNCKFETMSVKSSTDCGQCTITGGTVDLYFWPLETAGPSDTTTRRSTILNGTTLYSPTVYIHLPTIYASNTCLQVGARHTGTLLAMPPDQLSTQIDIGLKQPAYRYGKLNYTDLLRPPPAWQYEMQPECYVFGCPTIYNTQWFPTLKVPEQVRTIDPEWAGCGLALEGFYDPPIALTPKAVEARVSTFADPDLPKASPSLAVTGPEATWYPKASSLTSAEVVAPIDPLATIVKSGLKARPTHHTRHSTHSLDNNASKVSNVASTSTRIDSDTSERTAQNSNAGASWSPDPASTAVESHSRAGPRPTDTTPISPSRTTHGTENDSRWTSQSLPDEMPAPHAITSDGGVIIGKHTLQPGEEKTIGNGAATAIVSVYESAGSTFVVYNHTSTTTLEEASLESRTNIAPTTSDLVSLNSKTQYVVSGQTLAPSSPITLEDNDGPVTFRMLTASSSTFIAIGTTTTVPLIPTTSDADPLAFTKASDGNFVLHGTTLADGKPITVGDRGDRTTLRMISVSGRPGVGVDGTTTRMLEHGHVSSNVASSSDSLPEITYVSAPPPGPASSATSTPTTTTVRSGSNTSAPWLARWFAIVVLFLVGFGP</sequence>